<evidence type="ECO:0000256" key="3">
    <source>
        <dbReference type="ARBA" id="ARBA00018029"/>
    </source>
</evidence>
<comment type="cofactor">
    <cofactor evidence="12">
        <name>a divalent metal cation</name>
        <dbReference type="ChEBI" id="CHEBI:60240"/>
    </cofactor>
    <text evidence="12">Binds 1 divalent metal cation per subunit.</text>
</comment>
<dbReference type="PIRSF" id="PIRSF038994">
    <property type="entry name" value="NagA"/>
    <property type="match status" value="1"/>
</dbReference>
<comment type="pathway">
    <text evidence="8">Amino-sugar metabolism; N-acetylneuraminate degradation; D-fructose 6-phosphate from N-acetylneuraminate: step 4/5.</text>
</comment>
<dbReference type="SUPFAM" id="SSF51338">
    <property type="entry name" value="Composite domain of metallo-dependent hydrolases"/>
    <property type="match status" value="1"/>
</dbReference>
<evidence type="ECO:0000256" key="7">
    <source>
        <dbReference type="ARBA" id="ARBA00047647"/>
    </source>
</evidence>
<evidence type="ECO:0000313" key="16">
    <source>
        <dbReference type="Proteomes" id="UP000462760"/>
    </source>
</evidence>
<evidence type="ECO:0000256" key="12">
    <source>
        <dbReference type="PIRSR" id="PIRSR038994-3"/>
    </source>
</evidence>
<dbReference type="EC" id="3.5.1.25" evidence="2"/>
<evidence type="ECO:0000256" key="2">
    <source>
        <dbReference type="ARBA" id="ARBA00011899"/>
    </source>
</evidence>
<feature type="binding site" evidence="11">
    <location>
        <position position="229"/>
    </location>
    <ligand>
        <name>substrate</name>
    </ligand>
</feature>
<dbReference type="FunFam" id="3.20.20.140:FF:000004">
    <property type="entry name" value="N-acetylglucosamine-6-phosphate deacetylase"/>
    <property type="match status" value="1"/>
</dbReference>
<dbReference type="InterPro" id="IPR011059">
    <property type="entry name" value="Metal-dep_hydrolase_composite"/>
</dbReference>
<feature type="binding site" evidence="12">
    <location>
        <position position="131"/>
    </location>
    <ligand>
        <name>Zn(2+)</name>
        <dbReference type="ChEBI" id="CHEBI:29105"/>
    </ligand>
</feature>
<name>A0A844FGD0_9FIRM</name>
<accession>A0A844FGD0</accession>
<dbReference type="AlphaFoldDB" id="A0A844FGD0"/>
<comment type="caution">
    <text evidence="15">The sequence shown here is derived from an EMBL/GenBank/DDBJ whole genome shotgun (WGS) entry which is preliminary data.</text>
</comment>
<dbReference type="EMBL" id="VULR01000005">
    <property type="protein sequence ID" value="MSS43005.1"/>
    <property type="molecule type" value="Genomic_DNA"/>
</dbReference>
<evidence type="ECO:0000256" key="6">
    <source>
        <dbReference type="ARBA" id="ARBA00023277"/>
    </source>
</evidence>
<dbReference type="SUPFAM" id="SSF51556">
    <property type="entry name" value="Metallo-dependent hydrolases"/>
    <property type="match status" value="1"/>
</dbReference>
<keyword evidence="4 12" id="KW-0479">Metal-binding</keyword>
<evidence type="ECO:0000256" key="11">
    <source>
        <dbReference type="PIRSR" id="PIRSR038994-2"/>
    </source>
</evidence>
<feature type="binding site" evidence="11">
    <location>
        <begin position="309"/>
        <end position="311"/>
    </location>
    <ligand>
        <name>substrate</name>
    </ligand>
</feature>
<evidence type="ECO:0000313" key="17">
    <source>
        <dbReference type="Proteomes" id="UP001108123"/>
    </source>
</evidence>
<dbReference type="PANTHER" id="PTHR11113">
    <property type="entry name" value="N-ACETYLGLUCOSAMINE-6-PHOSPHATE DEACETYLASE"/>
    <property type="match status" value="1"/>
</dbReference>
<evidence type="ECO:0000259" key="13">
    <source>
        <dbReference type="Pfam" id="PF01979"/>
    </source>
</evidence>
<dbReference type="GO" id="GO:0006046">
    <property type="term" value="P:N-acetylglucosamine catabolic process"/>
    <property type="evidence" value="ECO:0007669"/>
    <property type="project" value="TreeGrafter"/>
</dbReference>
<dbReference type="Proteomes" id="UP000462760">
    <property type="component" value="Unassembled WGS sequence"/>
</dbReference>
<dbReference type="CDD" id="cd00854">
    <property type="entry name" value="NagA"/>
    <property type="match status" value="1"/>
</dbReference>
<keyword evidence="6 9" id="KW-0119">Carbohydrate metabolism</keyword>
<dbReference type="PANTHER" id="PTHR11113:SF14">
    <property type="entry name" value="N-ACETYLGLUCOSAMINE-6-PHOSPHATE DEACETYLASE"/>
    <property type="match status" value="1"/>
</dbReference>
<keyword evidence="17" id="KW-1185">Reference proteome</keyword>
<dbReference type="GO" id="GO:0046872">
    <property type="term" value="F:metal ion binding"/>
    <property type="evidence" value="ECO:0007669"/>
    <property type="project" value="UniProtKB-KW"/>
</dbReference>
<reference evidence="15 16" key="1">
    <citation type="submission" date="2019-08" db="EMBL/GenBank/DDBJ databases">
        <title>In-depth cultivation of the pig gut microbiome towards novel bacterial diversity and tailored functional studies.</title>
        <authorList>
            <person name="Wylensek D."/>
            <person name="Hitch T.C.A."/>
            <person name="Clavel T."/>
        </authorList>
    </citation>
    <scope>NUCLEOTIDE SEQUENCE [LARGE SCALE GENOMIC DNA]</scope>
    <source>
        <strain evidence="15 16">Med78-601-WT-4W-RMD-3</strain>
    </source>
</reference>
<dbReference type="GO" id="GO:0008448">
    <property type="term" value="F:N-acetylglucosamine-6-phosphate deacetylase activity"/>
    <property type="evidence" value="ECO:0007669"/>
    <property type="project" value="UniProtKB-EC"/>
</dbReference>
<dbReference type="Gene3D" id="3.20.20.140">
    <property type="entry name" value="Metal-dependent hydrolases"/>
    <property type="match status" value="1"/>
</dbReference>
<dbReference type="InterPro" id="IPR006680">
    <property type="entry name" value="Amidohydro-rel"/>
</dbReference>
<dbReference type="InterPro" id="IPR003764">
    <property type="entry name" value="GlcNAc_6-P_deAcase"/>
</dbReference>
<comment type="catalytic activity">
    <reaction evidence="7">
        <text>N-acetyl-D-glucosamine 6-phosphate + H2O = D-glucosamine 6-phosphate + acetate</text>
        <dbReference type="Rhea" id="RHEA:22936"/>
        <dbReference type="ChEBI" id="CHEBI:15377"/>
        <dbReference type="ChEBI" id="CHEBI:30089"/>
        <dbReference type="ChEBI" id="CHEBI:57513"/>
        <dbReference type="ChEBI" id="CHEBI:58725"/>
        <dbReference type="EC" id="3.5.1.25"/>
    </reaction>
</comment>
<evidence type="ECO:0000313" key="14">
    <source>
        <dbReference type="EMBL" id="MCG4565119.1"/>
    </source>
</evidence>
<evidence type="ECO:0000256" key="8">
    <source>
        <dbReference type="ARBA" id="ARBA00060590"/>
    </source>
</evidence>
<dbReference type="Pfam" id="PF01979">
    <property type="entry name" value="Amidohydro_1"/>
    <property type="match status" value="1"/>
</dbReference>
<dbReference type="Proteomes" id="UP001108123">
    <property type="component" value="Unassembled WGS sequence"/>
</dbReference>
<evidence type="ECO:0000256" key="4">
    <source>
        <dbReference type="ARBA" id="ARBA00022723"/>
    </source>
</evidence>
<sequence length="386" mass="42496">MKVLIKNVNIVTPYEIIYGHGVLIEKGVIKRIDKEENFKRENVDNVIDGQHNFLAPGFIDIHNHGNSGYDFMDSTEEAIDNIADFHLQNGVTSFLGTIITSSCEDMKKAIQNIVDYKNKEIKSKIIGIHLEGPFFSMEKKGAQPAKHIKGPDLNGIKELEELSNGMLKVVSIAPELEGASSVIRYLKSKNIISAMAHSNATFEQAKKGVHEGITLATHLYNGMRSFSHREPGIIGVSLTDDRVYCEIIYDRIHLHDGSVDIALRTKGVEKIILVSDAMRAAGLDDGEYELGGQKVLVKKGEARLESGALAGSTLNLRDAVYNMVYKKNVPIHEAVRMASLNSAKAIGVDNKKGSIEVGKDADLILFDREINILASMVGGKTIWLKN</sequence>
<evidence type="ECO:0000256" key="1">
    <source>
        <dbReference type="ARBA" id="ARBA00010716"/>
    </source>
</evidence>
<dbReference type="NCBIfam" id="TIGR00221">
    <property type="entry name" value="nagA"/>
    <property type="match status" value="1"/>
</dbReference>
<dbReference type="RefSeq" id="WP_154483688.1">
    <property type="nucleotide sequence ID" value="NZ_JAJBNW010000015.1"/>
</dbReference>
<feature type="binding site" evidence="12">
    <location>
        <position position="197"/>
    </location>
    <ligand>
        <name>Zn(2+)</name>
        <dbReference type="ChEBI" id="CHEBI:29105"/>
    </ligand>
</feature>
<comment type="similarity">
    <text evidence="1 9">Belongs to the metallo-dependent hydrolases superfamily. NagA family.</text>
</comment>
<evidence type="ECO:0000256" key="9">
    <source>
        <dbReference type="PIRNR" id="PIRNR038994"/>
    </source>
</evidence>
<dbReference type="InterPro" id="IPR032466">
    <property type="entry name" value="Metal_Hydrolase"/>
</dbReference>
<protein>
    <recommendedName>
        <fullName evidence="3">N-acetylglucosamine-6-phosphate deacetylase</fullName>
        <ecNumber evidence="2">3.5.1.25</ecNumber>
    </recommendedName>
</protein>
<dbReference type="Gene3D" id="2.30.40.10">
    <property type="entry name" value="Urease, subunit C, domain 1"/>
    <property type="match status" value="1"/>
</dbReference>
<feature type="binding site" evidence="12">
    <location>
        <position position="218"/>
    </location>
    <ligand>
        <name>Zn(2+)</name>
        <dbReference type="ChEBI" id="CHEBI:29105"/>
    </ligand>
</feature>
<feature type="binding site" evidence="11">
    <location>
        <position position="142"/>
    </location>
    <ligand>
        <name>substrate</name>
    </ligand>
</feature>
<evidence type="ECO:0000256" key="10">
    <source>
        <dbReference type="PIRSR" id="PIRSR038994-1"/>
    </source>
</evidence>
<organism evidence="15 16">
    <name type="scientific">Anaerosalibacter bizertensis</name>
    <dbReference type="NCBI Taxonomy" id="932217"/>
    <lineage>
        <taxon>Bacteria</taxon>
        <taxon>Bacillati</taxon>
        <taxon>Bacillota</taxon>
        <taxon>Tissierellia</taxon>
        <taxon>Tissierellales</taxon>
        <taxon>Sporanaerobacteraceae</taxon>
        <taxon>Anaerosalibacter</taxon>
    </lineage>
</organism>
<dbReference type="OrthoDB" id="9776488at2"/>
<feature type="active site" description="Proton donor/acceptor" evidence="10">
    <location>
        <position position="276"/>
    </location>
</feature>
<proteinExistence type="inferred from homology"/>
<feature type="binding site" evidence="11">
    <location>
        <position position="253"/>
    </location>
    <ligand>
        <name>substrate</name>
    </ligand>
</feature>
<reference evidence="14" key="2">
    <citation type="submission" date="2022-01" db="EMBL/GenBank/DDBJ databases">
        <title>Collection of gut derived symbiotic bacterial strains cultured from healthy donors.</title>
        <authorList>
            <person name="Lin H."/>
            <person name="Kohout C."/>
            <person name="Waligurski E."/>
            <person name="Pamer E.G."/>
        </authorList>
    </citation>
    <scope>NUCLEOTIDE SEQUENCE</scope>
    <source>
        <strain evidence="14">MSK.14.39</strain>
    </source>
</reference>
<evidence type="ECO:0000256" key="5">
    <source>
        <dbReference type="ARBA" id="ARBA00022801"/>
    </source>
</evidence>
<dbReference type="EMBL" id="JAKNID010000020">
    <property type="protein sequence ID" value="MCG4565119.1"/>
    <property type="molecule type" value="Genomic_DNA"/>
</dbReference>
<evidence type="ECO:0000313" key="15">
    <source>
        <dbReference type="EMBL" id="MSS43005.1"/>
    </source>
</evidence>
<keyword evidence="5 9" id="KW-0378">Hydrolase</keyword>
<feature type="domain" description="Amidohydrolase-related" evidence="13">
    <location>
        <begin position="54"/>
        <end position="380"/>
    </location>
</feature>
<gene>
    <name evidence="15" type="primary">nagA</name>
    <name evidence="15" type="ORF">FYJ27_04555</name>
    <name evidence="14" type="ORF">L0P62_06625</name>
</gene>
<feature type="binding site" evidence="11">
    <location>
        <begin position="221"/>
        <end position="222"/>
    </location>
    <ligand>
        <name>substrate</name>
    </ligand>
</feature>